<feature type="compositionally biased region" description="Pro residues" evidence="1">
    <location>
        <begin position="13"/>
        <end position="22"/>
    </location>
</feature>
<reference evidence="3 4" key="1">
    <citation type="journal article" date="2015" name="Nature">
        <title>rRNA introns, odd ribosomes, and small enigmatic genomes across a large radiation of phyla.</title>
        <authorList>
            <person name="Brown C.T."/>
            <person name="Hug L.A."/>
            <person name="Thomas B.C."/>
            <person name="Sharon I."/>
            <person name="Castelle C.J."/>
            <person name="Singh A."/>
            <person name="Wilkins M.J."/>
            <person name="Williams K.H."/>
            <person name="Banfield J.F."/>
        </authorList>
    </citation>
    <scope>NUCLEOTIDE SEQUENCE [LARGE SCALE GENOMIC DNA]</scope>
</reference>
<feature type="compositionally biased region" description="Low complexity" evidence="1">
    <location>
        <begin position="48"/>
        <end position="69"/>
    </location>
</feature>
<evidence type="ECO:0000256" key="2">
    <source>
        <dbReference type="SAM" id="Phobius"/>
    </source>
</evidence>
<evidence type="ECO:0000256" key="1">
    <source>
        <dbReference type="SAM" id="MobiDB-lite"/>
    </source>
</evidence>
<keyword evidence="2" id="KW-0472">Membrane</keyword>
<keyword evidence="2" id="KW-0812">Transmembrane</keyword>
<comment type="caution">
    <text evidence="3">The sequence shown here is derived from an EMBL/GenBank/DDBJ whole genome shotgun (WGS) entry which is preliminary data.</text>
</comment>
<organism evidence="3 4">
    <name type="scientific">Candidatus Collierbacteria bacterium GW2011_GWB1_44_6</name>
    <dbReference type="NCBI Taxonomy" id="1618384"/>
    <lineage>
        <taxon>Bacteria</taxon>
        <taxon>Candidatus Collieribacteriota</taxon>
    </lineage>
</organism>
<evidence type="ECO:0000313" key="4">
    <source>
        <dbReference type="Proteomes" id="UP000034835"/>
    </source>
</evidence>
<feature type="region of interest" description="Disordered" evidence="1">
    <location>
        <begin position="159"/>
        <end position="202"/>
    </location>
</feature>
<accession>A0A0G1JP89</accession>
<protein>
    <submittedName>
        <fullName evidence="3">Uncharacterized protein</fullName>
    </submittedName>
</protein>
<keyword evidence="2" id="KW-1133">Transmembrane helix</keyword>
<feature type="region of interest" description="Disordered" evidence="1">
    <location>
        <begin position="1"/>
        <end position="69"/>
    </location>
</feature>
<feature type="region of interest" description="Disordered" evidence="1">
    <location>
        <begin position="82"/>
        <end position="104"/>
    </location>
</feature>
<dbReference type="STRING" id="1618384.UW68_C0016G0008"/>
<dbReference type="AlphaFoldDB" id="A0A0G1JP89"/>
<gene>
    <name evidence="3" type="ORF">UW68_C0016G0008</name>
</gene>
<sequence length="368" mass="39233">MPNDDLGQFPAPTATPEPPITPTEPVNTSTTDESSIIEDINTPPTSQISEEPFTTPPTISETPSTTDEIPSIITQEPAPIAEQASTPEVAPQEQPISAPEPIPASMPTVKGGSAFGSLIMLILILIAGGALAITVFVYSQSQQLKQQLLEVTQTLEQQKTTLTPTPSPTIIEFPTSTPTPSSTPTPLATESATPTPSPTPTATISAETVLPLSNASNALKVGINHLPNAQMILIKTENATTPSLQTTKYFFRQDLTTKKYFYVLIASNNEPEIVDKAIYVTPDNSIPSLNEMIVGNTLGIDLDEALIIANAACTSNLCATATVKAQFIRSGEFNIWQLTFDPVDASKNALVLQLNAKTKEILYKSTGF</sequence>
<proteinExistence type="predicted"/>
<name>A0A0G1JP89_9BACT</name>
<dbReference type="Proteomes" id="UP000034835">
    <property type="component" value="Unassembled WGS sequence"/>
</dbReference>
<evidence type="ECO:0000313" key="3">
    <source>
        <dbReference type="EMBL" id="KKT73128.1"/>
    </source>
</evidence>
<dbReference type="EMBL" id="LCJG01000016">
    <property type="protein sequence ID" value="KKT73128.1"/>
    <property type="molecule type" value="Genomic_DNA"/>
</dbReference>
<feature type="transmembrane region" description="Helical" evidence="2">
    <location>
        <begin position="114"/>
        <end position="138"/>
    </location>
</feature>